<keyword evidence="2" id="KW-0238">DNA-binding</keyword>
<dbReference type="CDD" id="cd00090">
    <property type="entry name" value="HTH_ARSR"/>
    <property type="match status" value="1"/>
</dbReference>
<dbReference type="SUPFAM" id="SSF46785">
    <property type="entry name" value="Winged helix' DNA-binding domain"/>
    <property type="match status" value="1"/>
</dbReference>
<dbReference type="PROSITE" id="PS50987">
    <property type="entry name" value="HTH_ARSR_2"/>
    <property type="match status" value="1"/>
</dbReference>
<organism evidence="4">
    <name type="scientific">Cyprideis torosa</name>
    <dbReference type="NCBI Taxonomy" id="163714"/>
    <lineage>
        <taxon>Eukaryota</taxon>
        <taxon>Metazoa</taxon>
        <taxon>Ecdysozoa</taxon>
        <taxon>Arthropoda</taxon>
        <taxon>Crustacea</taxon>
        <taxon>Oligostraca</taxon>
        <taxon>Ostracoda</taxon>
        <taxon>Podocopa</taxon>
        <taxon>Podocopida</taxon>
        <taxon>Cytherocopina</taxon>
        <taxon>Cytheroidea</taxon>
        <taxon>Cytherideidae</taxon>
        <taxon>Cyprideis</taxon>
    </lineage>
</organism>
<dbReference type="PRINTS" id="PR00778">
    <property type="entry name" value="HTHARSR"/>
</dbReference>
<dbReference type="OrthoDB" id="10266048at2759"/>
<dbReference type="PANTHER" id="PTHR43132">
    <property type="entry name" value="ARSENICAL RESISTANCE OPERON REPRESSOR ARSR-RELATED"/>
    <property type="match status" value="1"/>
</dbReference>
<dbReference type="SMART" id="SM00418">
    <property type="entry name" value="HTH_ARSR"/>
    <property type="match status" value="1"/>
</dbReference>
<dbReference type="InterPro" id="IPR051011">
    <property type="entry name" value="Metal_resp_trans_reg"/>
</dbReference>
<dbReference type="GO" id="GO:0003700">
    <property type="term" value="F:DNA-binding transcription factor activity"/>
    <property type="evidence" value="ECO:0007669"/>
    <property type="project" value="InterPro"/>
</dbReference>
<dbReference type="NCBIfam" id="NF033788">
    <property type="entry name" value="HTH_metalloreg"/>
    <property type="match status" value="1"/>
</dbReference>
<sequence length="99" mass="11110">MKMDMAAMQPKLSEAADLMNMLSQPVRLQILCTLYESEMSVLDLAETVGLSQPGISHHLKKLRDAELVKTRREAQTIFYALKGQAVEAVMKTLHGLYCE</sequence>
<dbReference type="Gene3D" id="1.10.10.10">
    <property type="entry name" value="Winged helix-like DNA-binding domain superfamily/Winged helix DNA-binding domain"/>
    <property type="match status" value="1"/>
</dbReference>
<dbReference type="InterPro" id="IPR011991">
    <property type="entry name" value="ArsR-like_HTH"/>
</dbReference>
<accession>A0A7R8ZYQ2</accession>
<name>A0A7R8ZYQ2_9CRUS</name>
<dbReference type="InterPro" id="IPR001845">
    <property type="entry name" value="HTH_ArsR_DNA-bd_dom"/>
</dbReference>
<proteinExistence type="predicted"/>
<dbReference type="EMBL" id="OB722879">
    <property type="protein sequence ID" value="CAD7239339.1"/>
    <property type="molecule type" value="Genomic_DNA"/>
</dbReference>
<evidence type="ECO:0000256" key="2">
    <source>
        <dbReference type="ARBA" id="ARBA00023125"/>
    </source>
</evidence>
<evidence type="ECO:0000256" key="3">
    <source>
        <dbReference type="ARBA" id="ARBA00023163"/>
    </source>
</evidence>
<dbReference type="AlphaFoldDB" id="A0A7R8ZYQ2"/>
<keyword evidence="3" id="KW-0804">Transcription</keyword>
<reference evidence="4" key="1">
    <citation type="submission" date="2020-11" db="EMBL/GenBank/DDBJ databases">
        <authorList>
            <person name="Tran Van P."/>
        </authorList>
    </citation>
    <scope>NUCLEOTIDE SEQUENCE</scope>
</reference>
<dbReference type="Pfam" id="PF01022">
    <property type="entry name" value="HTH_5"/>
    <property type="match status" value="1"/>
</dbReference>
<evidence type="ECO:0000256" key="1">
    <source>
        <dbReference type="ARBA" id="ARBA00023015"/>
    </source>
</evidence>
<protein>
    <submittedName>
        <fullName evidence="4">Uncharacterized protein</fullName>
    </submittedName>
</protein>
<dbReference type="GO" id="GO:0003677">
    <property type="term" value="F:DNA binding"/>
    <property type="evidence" value="ECO:0007669"/>
    <property type="project" value="UniProtKB-KW"/>
</dbReference>
<gene>
    <name evidence="4" type="ORF">CTOB1V02_LOCUS17154</name>
</gene>
<dbReference type="InterPro" id="IPR036388">
    <property type="entry name" value="WH-like_DNA-bd_sf"/>
</dbReference>
<keyword evidence="1" id="KW-0805">Transcription regulation</keyword>
<dbReference type="InterPro" id="IPR036390">
    <property type="entry name" value="WH_DNA-bd_sf"/>
</dbReference>
<evidence type="ECO:0000313" key="4">
    <source>
        <dbReference type="EMBL" id="CAD7239339.1"/>
    </source>
</evidence>
<dbReference type="PANTHER" id="PTHR43132:SF2">
    <property type="entry name" value="ARSENICAL RESISTANCE OPERON REPRESSOR ARSR-RELATED"/>
    <property type="match status" value="1"/>
</dbReference>